<dbReference type="InterPro" id="IPR013216">
    <property type="entry name" value="Methyltransf_11"/>
</dbReference>
<evidence type="ECO:0000259" key="1">
    <source>
        <dbReference type="Pfam" id="PF08241"/>
    </source>
</evidence>
<reference evidence="2 3" key="1">
    <citation type="journal article" date="2016" name="Nat. Commun.">
        <title>Thousands of microbial genomes shed light on interconnected biogeochemical processes in an aquifer system.</title>
        <authorList>
            <person name="Anantharaman K."/>
            <person name="Brown C.T."/>
            <person name="Hug L.A."/>
            <person name="Sharon I."/>
            <person name="Castelle C.J."/>
            <person name="Probst A.J."/>
            <person name="Thomas B.C."/>
            <person name="Singh A."/>
            <person name="Wilkins M.J."/>
            <person name="Karaoz U."/>
            <person name="Brodie E.L."/>
            <person name="Williams K.H."/>
            <person name="Hubbard S.S."/>
            <person name="Banfield J.F."/>
        </authorList>
    </citation>
    <scope>NUCLEOTIDE SEQUENCE [LARGE SCALE GENOMIC DNA]</scope>
</reference>
<dbReference type="GO" id="GO:0032259">
    <property type="term" value="P:methylation"/>
    <property type="evidence" value="ECO:0007669"/>
    <property type="project" value="UniProtKB-KW"/>
</dbReference>
<keyword evidence="2" id="KW-0808">Transferase</keyword>
<comment type="caution">
    <text evidence="2">The sequence shown here is derived from an EMBL/GenBank/DDBJ whole genome shotgun (WGS) entry which is preliminary data.</text>
</comment>
<dbReference type="CDD" id="cd02440">
    <property type="entry name" value="AdoMet_MTases"/>
    <property type="match status" value="1"/>
</dbReference>
<name>A0A1G2BM70_9BACT</name>
<dbReference type="STRING" id="1798551.A3B30_02710"/>
<keyword evidence="2" id="KW-0489">Methyltransferase</keyword>
<protein>
    <submittedName>
        <fullName evidence="2">Methyltransferase type 11</fullName>
    </submittedName>
</protein>
<dbReference type="AlphaFoldDB" id="A0A1G2BM70"/>
<dbReference type="Pfam" id="PF08241">
    <property type="entry name" value="Methyltransf_11"/>
    <property type="match status" value="1"/>
</dbReference>
<dbReference type="EMBL" id="MHKM01000050">
    <property type="protein sequence ID" value="OGY90271.1"/>
    <property type="molecule type" value="Genomic_DNA"/>
</dbReference>
<evidence type="ECO:0000313" key="2">
    <source>
        <dbReference type="EMBL" id="OGY90271.1"/>
    </source>
</evidence>
<dbReference type="InterPro" id="IPR029063">
    <property type="entry name" value="SAM-dependent_MTases_sf"/>
</dbReference>
<dbReference type="NCBIfam" id="TIGR03587">
    <property type="entry name" value="Pse_Me-ase"/>
    <property type="match status" value="1"/>
</dbReference>
<dbReference type="GO" id="GO:0008757">
    <property type="term" value="F:S-adenosylmethionine-dependent methyltransferase activity"/>
    <property type="evidence" value="ECO:0007669"/>
    <property type="project" value="InterPro"/>
</dbReference>
<dbReference type="Gene3D" id="3.40.50.150">
    <property type="entry name" value="Vaccinia Virus protein VP39"/>
    <property type="match status" value="1"/>
</dbReference>
<gene>
    <name evidence="2" type="ORF">A3B30_02710</name>
</gene>
<dbReference type="Proteomes" id="UP000178248">
    <property type="component" value="Unassembled WGS sequence"/>
</dbReference>
<organism evidence="2 3">
    <name type="scientific">Candidatus Komeilibacteria bacterium RIFCSPLOWO2_01_FULL_52_15</name>
    <dbReference type="NCBI Taxonomy" id="1798551"/>
    <lineage>
        <taxon>Bacteria</taxon>
        <taxon>Candidatus Komeiliibacteriota</taxon>
    </lineage>
</organism>
<feature type="domain" description="Methyltransferase type 11" evidence="1">
    <location>
        <begin position="58"/>
        <end position="146"/>
    </location>
</feature>
<proteinExistence type="predicted"/>
<sequence>MMSTPQEKFWKANFGDEYTGRNTFTPEELDAMYTDRYGISRTEMNRRFLPKPSIASVLEIGCNVGNQLSLLQSMGYANLYGIEINTDAIERAKKHTRGITIIEGSVFDIPFEDNYFDLVFTSGVLIHISPQDLPRALIEIYRVSKKFIWGFEYFAETMTPITYRGHTDRLWKNDFAKLYMKQFPSLKLIRSERYKYIRDENVDSMFLLEKK</sequence>
<evidence type="ECO:0000313" key="3">
    <source>
        <dbReference type="Proteomes" id="UP000178248"/>
    </source>
</evidence>
<dbReference type="SUPFAM" id="SSF53335">
    <property type="entry name" value="S-adenosyl-L-methionine-dependent methyltransferases"/>
    <property type="match status" value="1"/>
</dbReference>
<dbReference type="InterPro" id="IPR020027">
    <property type="entry name" value="Pseudamin_synth-assoc_MeTrfase"/>
</dbReference>
<accession>A0A1G2BM70</accession>